<dbReference type="InterPro" id="IPR041209">
    <property type="entry name" value="P115_Arm_rpt"/>
</dbReference>
<sequence length="131" mass="14896">MEDCLLLILNLRGNVSDQNFFKEGSYIQKLTSIFQILNKTEDNNLDEWSPQKVSNVHCMVQVVRALVAPSLPTQVVTACQRTMRACGLLQALCDILMAIGVVNCQLPILPPPWQKHEEYLVYLYMSLLFPI</sequence>
<dbReference type="GO" id="GO:0006888">
    <property type="term" value="P:endoplasmic reticulum to Golgi vesicle-mediated transport"/>
    <property type="evidence" value="ECO:0007669"/>
    <property type="project" value="TreeGrafter"/>
</dbReference>
<proteinExistence type="predicted"/>
<dbReference type="RefSeq" id="XP_024880497.1">
    <property type="nucleotide sequence ID" value="XM_025024729.1"/>
</dbReference>
<accession>A0A6J1QDU8</accession>
<dbReference type="Proteomes" id="UP000504618">
    <property type="component" value="Unplaced"/>
</dbReference>
<evidence type="ECO:0000313" key="2">
    <source>
        <dbReference type="RefSeq" id="XP_024880497.1"/>
    </source>
</evidence>
<dbReference type="GO" id="GO:0005783">
    <property type="term" value="C:endoplasmic reticulum"/>
    <property type="evidence" value="ECO:0007669"/>
    <property type="project" value="TreeGrafter"/>
</dbReference>
<keyword evidence="1" id="KW-1185">Reference proteome</keyword>
<dbReference type="GO" id="GO:0006886">
    <property type="term" value="P:intracellular protein transport"/>
    <property type="evidence" value="ECO:0007669"/>
    <property type="project" value="TreeGrafter"/>
</dbReference>
<dbReference type="PANTHER" id="PTHR10013:SF0">
    <property type="entry name" value="GENERAL VESICULAR TRANSPORT FACTOR P115"/>
    <property type="match status" value="1"/>
</dbReference>
<dbReference type="Pfam" id="PF18770">
    <property type="entry name" value="Arm_vescicular"/>
    <property type="match status" value="1"/>
</dbReference>
<name>A0A6J1QDU8_9HYME</name>
<dbReference type="GeneID" id="112460168"/>
<dbReference type="GO" id="GO:0045056">
    <property type="term" value="P:transcytosis"/>
    <property type="evidence" value="ECO:0007669"/>
    <property type="project" value="TreeGrafter"/>
</dbReference>
<reference evidence="2" key="1">
    <citation type="submission" date="2025-08" db="UniProtKB">
        <authorList>
            <consortium name="RefSeq"/>
        </authorList>
    </citation>
    <scope>IDENTIFICATION</scope>
    <source>
        <tissue evidence="2">Whole body</tissue>
    </source>
</reference>
<gene>
    <name evidence="2" type="primary">LOC112460168</name>
</gene>
<dbReference type="GO" id="GO:0048211">
    <property type="term" value="P:Golgi vesicle docking"/>
    <property type="evidence" value="ECO:0007669"/>
    <property type="project" value="TreeGrafter"/>
</dbReference>
<dbReference type="InterPro" id="IPR011989">
    <property type="entry name" value="ARM-like"/>
</dbReference>
<dbReference type="GO" id="GO:0005795">
    <property type="term" value="C:Golgi stack"/>
    <property type="evidence" value="ECO:0007669"/>
    <property type="project" value="TreeGrafter"/>
</dbReference>
<dbReference type="Gene3D" id="1.25.10.10">
    <property type="entry name" value="Leucine-rich Repeat Variant"/>
    <property type="match status" value="1"/>
</dbReference>
<evidence type="ECO:0000313" key="1">
    <source>
        <dbReference type="Proteomes" id="UP000504618"/>
    </source>
</evidence>
<dbReference type="GO" id="GO:0012507">
    <property type="term" value="C:ER to Golgi transport vesicle membrane"/>
    <property type="evidence" value="ECO:0007669"/>
    <property type="project" value="TreeGrafter"/>
</dbReference>
<dbReference type="PANTHER" id="PTHR10013">
    <property type="entry name" value="GENERAL VESICULAR TRANSPORT FACTOR P115"/>
    <property type="match status" value="1"/>
</dbReference>
<dbReference type="GO" id="GO:0061025">
    <property type="term" value="P:membrane fusion"/>
    <property type="evidence" value="ECO:0007669"/>
    <property type="project" value="TreeGrafter"/>
</dbReference>
<protein>
    <submittedName>
        <fullName evidence="2">General vesicular transport factor p115-like</fullName>
    </submittedName>
</protein>
<dbReference type="InterPro" id="IPR024095">
    <property type="entry name" value="Vesicle_P115"/>
</dbReference>
<dbReference type="OrthoDB" id="198977at2759"/>
<dbReference type="AlphaFoldDB" id="A0A6J1QDU8"/>
<organism evidence="1 2">
    <name type="scientific">Temnothorax curvispinosus</name>
    <dbReference type="NCBI Taxonomy" id="300111"/>
    <lineage>
        <taxon>Eukaryota</taxon>
        <taxon>Metazoa</taxon>
        <taxon>Ecdysozoa</taxon>
        <taxon>Arthropoda</taxon>
        <taxon>Hexapoda</taxon>
        <taxon>Insecta</taxon>
        <taxon>Pterygota</taxon>
        <taxon>Neoptera</taxon>
        <taxon>Endopterygota</taxon>
        <taxon>Hymenoptera</taxon>
        <taxon>Apocrita</taxon>
        <taxon>Aculeata</taxon>
        <taxon>Formicoidea</taxon>
        <taxon>Formicidae</taxon>
        <taxon>Myrmicinae</taxon>
        <taxon>Temnothorax</taxon>
    </lineage>
</organism>